<gene>
    <name evidence="2" type="ordered locus">Natpe_2470</name>
</gene>
<name>L0JM10_NATP1</name>
<feature type="compositionally biased region" description="Basic and acidic residues" evidence="1">
    <location>
        <begin position="337"/>
        <end position="349"/>
    </location>
</feature>
<feature type="compositionally biased region" description="Basic and acidic residues" evidence="1">
    <location>
        <begin position="362"/>
        <end position="404"/>
    </location>
</feature>
<feature type="compositionally biased region" description="Polar residues" evidence="1">
    <location>
        <begin position="287"/>
        <end position="298"/>
    </location>
</feature>
<protein>
    <submittedName>
        <fullName evidence="2">Uncharacterized protein</fullName>
    </submittedName>
</protein>
<evidence type="ECO:0000313" key="3">
    <source>
        <dbReference type="Proteomes" id="UP000010843"/>
    </source>
</evidence>
<dbReference type="EMBL" id="CP003372">
    <property type="protein sequence ID" value="AGB32284.1"/>
    <property type="molecule type" value="Genomic_DNA"/>
</dbReference>
<feature type="compositionally biased region" description="Polar residues" evidence="1">
    <location>
        <begin position="249"/>
        <end position="259"/>
    </location>
</feature>
<feature type="region of interest" description="Disordered" evidence="1">
    <location>
        <begin position="1"/>
        <end position="23"/>
    </location>
</feature>
<proteinExistence type="predicted"/>
<dbReference type="Proteomes" id="UP000010843">
    <property type="component" value="Chromosome"/>
</dbReference>
<evidence type="ECO:0000256" key="1">
    <source>
        <dbReference type="SAM" id="MobiDB-lite"/>
    </source>
</evidence>
<dbReference type="KEGG" id="npe:Natpe_2470"/>
<feature type="compositionally biased region" description="Polar residues" evidence="1">
    <location>
        <begin position="213"/>
        <end position="227"/>
    </location>
</feature>
<accession>L0JM10</accession>
<sequence>MRDHQSQQSTDTERMAESTIERSQQTMERLIDLQRNMAEMTLSALEWGESAQRQGMEMTQSMFESAPGPQFTASMMERYLEGMEAIVPEMEDAMEAGTRAVTHPGTPGAAGTGYSSGQAYQGQQGGGERGGTMERRQRPTNQSIGEQPQPSQQSMGGRQPTGQYRSMGSNRPPTDRQPTGGQRSPQQPMSGQQRSFQSMAGQQSNQQQRSRQAPSGRSQSQWPQQSARPGEADPETGEWVTPQEYGDESTGTAEYQQRPLSAAPNPSPSEGSRVTEGRPQGDETGAPQESQRGPSSTGIERGQQGRRPGQPREPQRRPTADSQRGHGQSGESMGGGDRSHAARADDRPTEGGQSVPGPGRTEQGRIREQYARRADTDRGEREQGGIDRGEGTESDRSSERHGMADTDVPPDQPRPPTERAATDEPPEEE</sequence>
<feature type="compositionally biased region" description="Low complexity" evidence="1">
    <location>
        <begin position="104"/>
        <end position="122"/>
    </location>
</feature>
<organism evidence="2 3">
    <name type="scientific">Natrinema pellirubrum (strain DSM 15624 / CIP 106293 / JCM 10476 / NCIMB 786 / 157)</name>
    <dbReference type="NCBI Taxonomy" id="797303"/>
    <lineage>
        <taxon>Archaea</taxon>
        <taxon>Methanobacteriati</taxon>
        <taxon>Methanobacteriota</taxon>
        <taxon>Stenosarchaea group</taxon>
        <taxon>Halobacteria</taxon>
        <taxon>Halobacteriales</taxon>
        <taxon>Natrialbaceae</taxon>
        <taxon>Natrinema</taxon>
    </lineage>
</organism>
<feature type="compositionally biased region" description="Basic and acidic residues" evidence="1">
    <location>
        <begin position="1"/>
        <end position="20"/>
    </location>
</feature>
<reference evidence="3" key="1">
    <citation type="submission" date="2012-02" db="EMBL/GenBank/DDBJ databases">
        <title>Complete sequence of chromosome of Natrinema pellirubrum DSM 15624.</title>
        <authorList>
            <person name="Lucas S."/>
            <person name="Han J."/>
            <person name="Lapidus A."/>
            <person name="Cheng J.-F."/>
            <person name="Goodwin L."/>
            <person name="Pitluck S."/>
            <person name="Peters L."/>
            <person name="Teshima H."/>
            <person name="Detter J.C."/>
            <person name="Han C."/>
            <person name="Tapia R."/>
            <person name="Land M."/>
            <person name="Hauser L."/>
            <person name="Kyrpides N."/>
            <person name="Ivanova N."/>
            <person name="Pagani I."/>
            <person name="Sproer C."/>
            <person name="Anderson I."/>
            <person name="Woyke T."/>
        </authorList>
    </citation>
    <scope>NUCLEOTIDE SEQUENCE [LARGE SCALE GENOMIC DNA]</scope>
    <source>
        <strain evidence="3">DSM 15624 / JCM 10476 / NCIMB 786</strain>
    </source>
</reference>
<feature type="compositionally biased region" description="Polar residues" evidence="1">
    <location>
        <begin position="139"/>
        <end position="201"/>
    </location>
</feature>
<evidence type="ECO:0000313" key="2">
    <source>
        <dbReference type="EMBL" id="AGB32284.1"/>
    </source>
</evidence>
<feature type="compositionally biased region" description="Low complexity" evidence="1">
    <location>
        <begin position="202"/>
        <end position="212"/>
    </location>
</feature>
<dbReference type="AlphaFoldDB" id="L0JM10"/>
<dbReference type="eggNOG" id="arCOG06342">
    <property type="taxonomic scope" value="Archaea"/>
</dbReference>
<dbReference type="HOGENOM" id="CLU_638759_0_0_2"/>
<feature type="region of interest" description="Disordered" evidence="1">
    <location>
        <begin position="99"/>
        <end position="429"/>
    </location>
</feature>